<reference evidence="1 2" key="1">
    <citation type="submission" date="2018-06" db="EMBL/GenBank/DDBJ databases">
        <title>The genome of Pseudomonas putida NX-1, a lignin degrader.</title>
        <authorList>
            <person name="Xu Z."/>
        </authorList>
    </citation>
    <scope>NUCLEOTIDE SEQUENCE [LARGE SCALE GENOMIC DNA]</scope>
    <source>
        <strain evidence="1 2">NX-1</strain>
    </source>
</reference>
<sequence>MTDDVILRGHVHRWMGNFSHMTNGALYGEVVKMPGEFVAGGYGAARAVPRRVDGTGLQI</sequence>
<proteinExistence type="predicted"/>
<gene>
    <name evidence="1" type="ORF">C1S65_03065</name>
</gene>
<protein>
    <submittedName>
        <fullName evidence="1">Uncharacterized protein</fullName>
    </submittedName>
</protein>
<dbReference type="AlphaFoldDB" id="A0AAD0PD06"/>
<name>A0AAD0PD06_PSEPU</name>
<evidence type="ECO:0000313" key="1">
    <source>
        <dbReference type="EMBL" id="AXA23150.1"/>
    </source>
</evidence>
<organism evidence="1 2">
    <name type="scientific">Pseudomonas putida</name>
    <name type="common">Arthrobacter siderocapsulatus</name>
    <dbReference type="NCBI Taxonomy" id="303"/>
    <lineage>
        <taxon>Bacteria</taxon>
        <taxon>Pseudomonadati</taxon>
        <taxon>Pseudomonadota</taxon>
        <taxon>Gammaproteobacteria</taxon>
        <taxon>Pseudomonadales</taxon>
        <taxon>Pseudomonadaceae</taxon>
        <taxon>Pseudomonas</taxon>
    </lineage>
</organism>
<dbReference type="Proteomes" id="UP000251617">
    <property type="component" value="Chromosome"/>
</dbReference>
<evidence type="ECO:0000313" key="2">
    <source>
        <dbReference type="Proteomes" id="UP000251617"/>
    </source>
</evidence>
<dbReference type="EMBL" id="CP030750">
    <property type="protein sequence ID" value="AXA23150.1"/>
    <property type="molecule type" value="Genomic_DNA"/>
</dbReference>
<accession>A0AAD0PD06</accession>